<keyword evidence="2" id="KW-1185">Reference proteome</keyword>
<accession>A0ACB9ZE05</accession>
<comment type="caution">
    <text evidence="1">The sequence shown here is derived from an EMBL/GenBank/DDBJ whole genome shotgun (WGS) entry which is preliminary data.</text>
</comment>
<gene>
    <name evidence="1" type="ORF">F4820DRAFT_9299</name>
</gene>
<evidence type="ECO:0000313" key="1">
    <source>
        <dbReference type="EMBL" id="KAI4869414.1"/>
    </source>
</evidence>
<proteinExistence type="predicted"/>
<protein>
    <submittedName>
        <fullName evidence="1">Uncharacterized protein</fullName>
    </submittedName>
</protein>
<evidence type="ECO:0000313" key="2">
    <source>
        <dbReference type="Proteomes" id="UP001497700"/>
    </source>
</evidence>
<reference evidence="1 2" key="1">
    <citation type="journal article" date="2022" name="New Phytol.">
        <title>Ecological generalism drives hyperdiversity of secondary metabolite gene clusters in xylarialean endophytes.</title>
        <authorList>
            <person name="Franco M.E.E."/>
            <person name="Wisecaver J.H."/>
            <person name="Arnold A.E."/>
            <person name="Ju Y.M."/>
            <person name="Slot J.C."/>
            <person name="Ahrendt S."/>
            <person name="Moore L.P."/>
            <person name="Eastman K.E."/>
            <person name="Scott K."/>
            <person name="Konkel Z."/>
            <person name="Mondo S.J."/>
            <person name="Kuo A."/>
            <person name="Hayes R.D."/>
            <person name="Haridas S."/>
            <person name="Andreopoulos B."/>
            <person name="Riley R."/>
            <person name="LaButti K."/>
            <person name="Pangilinan J."/>
            <person name="Lipzen A."/>
            <person name="Amirebrahimi M."/>
            <person name="Yan J."/>
            <person name="Adam C."/>
            <person name="Keymanesh K."/>
            <person name="Ng V."/>
            <person name="Louie K."/>
            <person name="Northen T."/>
            <person name="Drula E."/>
            <person name="Henrissat B."/>
            <person name="Hsieh H.M."/>
            <person name="Youens-Clark K."/>
            <person name="Lutzoni F."/>
            <person name="Miadlikowska J."/>
            <person name="Eastwood D.C."/>
            <person name="Hamelin R.C."/>
            <person name="Grigoriev I.V."/>
            <person name="U'Ren J.M."/>
        </authorList>
    </citation>
    <scope>NUCLEOTIDE SEQUENCE [LARGE SCALE GENOMIC DNA]</scope>
    <source>
        <strain evidence="1 2">CBS 119005</strain>
    </source>
</reference>
<organism evidence="1 2">
    <name type="scientific">Hypoxylon rubiginosum</name>
    <dbReference type="NCBI Taxonomy" id="110542"/>
    <lineage>
        <taxon>Eukaryota</taxon>
        <taxon>Fungi</taxon>
        <taxon>Dikarya</taxon>
        <taxon>Ascomycota</taxon>
        <taxon>Pezizomycotina</taxon>
        <taxon>Sordariomycetes</taxon>
        <taxon>Xylariomycetidae</taxon>
        <taxon>Xylariales</taxon>
        <taxon>Hypoxylaceae</taxon>
        <taxon>Hypoxylon</taxon>
    </lineage>
</organism>
<dbReference type="EMBL" id="MU393430">
    <property type="protein sequence ID" value="KAI4869414.1"/>
    <property type="molecule type" value="Genomic_DNA"/>
</dbReference>
<dbReference type="Proteomes" id="UP001497700">
    <property type="component" value="Unassembled WGS sequence"/>
</dbReference>
<name>A0ACB9ZE05_9PEZI</name>
<sequence>MPPNSELETVESAKRSNATGSNNGTNERRPRKKRIRLSCLECRKKKLSCDRNLPCQRCIRSGRPGQCSFETIVEQPPTLNPSPGHQEQQIRDLRAEVAELRALLPEIRLRRETDHNLETPYTIDHSESDQAIISNGEIQGDENLVRNNHDVEALGVIDNIQLNSETIVSEDNPGQNPAHVSNTELSDPKERSPRGYYSQQALFQFFSEIHELFPFIKETADEWFKPLGLNLIKNKSTRSDHGMKPPSQHGVALESLLPPKEDMDALVSFYLDHVEQLHRVVHIPTFRREYANFWTPQRPRYPAMTALILAILSISTYAFVDSADATSIPMRYRAMPAQWISACEEWLKCQSPKHRKLVHYQISCLIYIAKRVNMIGKKRWWKDTHSLIQDAILDGLHCDPSSNGDTPYMKEMKRRIWNVIRELDLQNAFESGLPTLLHNIDSDVAPPANLDDEDFSETSEELPTSKPLSEYTSTSYQTHSSRSWSLRLEISQRLFSTRFSKALSYDDVLRYTHEISQEIEAIPSWDTENATEKSGPKLLLLARAYLLFQLKECILALHRPYLQTKEGRFWLSETVCYHTSRDILLLNSELAQQGLQSLTMLRGDLLLASLNLVRITMLQPKVSTSMIMTDSQSTIYLLEQCLLFMEDMYLRCCQGEPWCFVTMCGAIMVLKIHLGEETRQTAKTSCARRYLDLHYKHVERRRAALSSQWYPTPVGSDGHIDGISRHQAAPDGADLPTSGWLDNNFAELGIDYFDLDIDMGGTLDIWEPPDVWIPLIGK</sequence>